<feature type="transmembrane region" description="Helical" evidence="1">
    <location>
        <begin position="12"/>
        <end position="31"/>
    </location>
</feature>
<keyword evidence="1" id="KW-0812">Transmembrane</keyword>
<dbReference type="EMBL" id="JAAMRD010000013">
    <property type="protein sequence ID" value="MBA1305874.1"/>
    <property type="molecule type" value="Genomic_DNA"/>
</dbReference>
<evidence type="ECO:0000256" key="1">
    <source>
        <dbReference type="SAM" id="Phobius"/>
    </source>
</evidence>
<organism evidence="2 3">
    <name type="scientific">Stutzerimonas stutzeri</name>
    <name type="common">Pseudomonas stutzeri</name>
    <dbReference type="NCBI Taxonomy" id="316"/>
    <lineage>
        <taxon>Bacteria</taxon>
        <taxon>Pseudomonadati</taxon>
        <taxon>Pseudomonadota</taxon>
        <taxon>Gammaproteobacteria</taxon>
        <taxon>Pseudomonadales</taxon>
        <taxon>Pseudomonadaceae</taxon>
        <taxon>Stutzerimonas</taxon>
    </lineage>
</organism>
<keyword evidence="1" id="KW-0472">Membrane</keyword>
<keyword evidence="1" id="KW-1133">Transmembrane helix</keyword>
<protein>
    <submittedName>
        <fullName evidence="2">Uncharacterized protein</fullName>
    </submittedName>
</protein>
<dbReference type="Proteomes" id="UP001138621">
    <property type="component" value="Unassembled WGS sequence"/>
</dbReference>
<feature type="transmembrane region" description="Helical" evidence="1">
    <location>
        <begin position="84"/>
        <end position="104"/>
    </location>
</feature>
<dbReference type="AlphaFoldDB" id="A0AA40RUR5"/>
<accession>A0AA40RUR5</accession>
<gene>
    <name evidence="2" type="ORF">G7024_15895</name>
</gene>
<name>A0AA40RUR5_STUST</name>
<reference evidence="2" key="1">
    <citation type="submission" date="2020-02" db="EMBL/GenBank/DDBJ databases">
        <title>Synteny-based analysis reveals conserved mechanism for high triclosan tolerance in Pseudomonas, as well as instances of horizontal transfer.</title>
        <authorList>
            <person name="Mcfarland A.G."/>
            <person name="Bertucci H.K."/>
            <person name="Litmann E."/>
            <person name="Shen J."/>
            <person name="Huttenhower C."/>
            <person name="Hartmann E.M."/>
        </authorList>
    </citation>
    <scope>NUCLEOTIDE SEQUENCE</scope>
    <source>
        <strain evidence="2">109A1</strain>
    </source>
</reference>
<comment type="caution">
    <text evidence="2">The sequence shown here is derived from an EMBL/GenBank/DDBJ whole genome shotgun (WGS) entry which is preliminary data.</text>
</comment>
<sequence>MSEASLLEQIIVLSWAFLAVTGGFNGMYICFHGIGRFDRHFSSLNDFKKESYSPFDRFCRMHRYSFQYVFGINRPAISLPLKVWLIYTCISLIFLWLSMAIGQLNLHFGFNPLK</sequence>
<dbReference type="RefSeq" id="WP_172399848.1">
    <property type="nucleotide sequence ID" value="NZ_CAJFAG010000047.1"/>
</dbReference>
<proteinExistence type="predicted"/>
<evidence type="ECO:0000313" key="3">
    <source>
        <dbReference type="Proteomes" id="UP001138621"/>
    </source>
</evidence>
<evidence type="ECO:0000313" key="2">
    <source>
        <dbReference type="EMBL" id="MBA1305874.1"/>
    </source>
</evidence>